<evidence type="ECO:0000313" key="4">
    <source>
        <dbReference type="Proteomes" id="UP001595699"/>
    </source>
</evidence>
<evidence type="ECO:0000256" key="1">
    <source>
        <dbReference type="SAM" id="MobiDB-lite"/>
    </source>
</evidence>
<gene>
    <name evidence="3" type="ORF">ACFOUW_31955</name>
</gene>
<dbReference type="RefSeq" id="WP_205119496.1">
    <property type="nucleotide sequence ID" value="NZ_JAFBCM010000001.1"/>
</dbReference>
<keyword evidence="2" id="KW-1133">Transmembrane helix</keyword>
<feature type="transmembrane region" description="Helical" evidence="2">
    <location>
        <begin position="96"/>
        <end position="112"/>
    </location>
</feature>
<sequence>MTDANSGPPTTEQTTADTEGDNTPPKADESKDGEDFSLLKAFGGWGGLLDAGLPGIAFVASYTLLDHNLKLAIIFAVSLGVVLAVVRLIRKDPLQNIIGGFVGIGIAAWIAHKTGEARNFYLPGLFINAGYAAGYLLANLVRWPLIGIAVGFAAGWGTEWRKDPLLMRAFLRTGWIWVAYFLLKLAVQLPLYLTDQLVALGVVRVAGGWPLLLVVLYLNYVVVKASVPKETFAKFKAGAEALAEKRKPGSGGGTNP</sequence>
<feature type="transmembrane region" description="Helical" evidence="2">
    <location>
        <begin position="71"/>
        <end position="89"/>
    </location>
</feature>
<protein>
    <submittedName>
        <fullName evidence="3">DUF3159 domain-containing protein</fullName>
    </submittedName>
</protein>
<name>A0ABV7YJF0_9ACTN</name>
<keyword evidence="2" id="KW-0472">Membrane</keyword>
<dbReference type="Proteomes" id="UP001595699">
    <property type="component" value="Unassembled WGS sequence"/>
</dbReference>
<feature type="compositionally biased region" description="Polar residues" evidence="1">
    <location>
        <begin position="1"/>
        <end position="17"/>
    </location>
</feature>
<feature type="transmembrane region" description="Helical" evidence="2">
    <location>
        <begin position="197"/>
        <end position="220"/>
    </location>
</feature>
<feature type="transmembrane region" description="Helical" evidence="2">
    <location>
        <begin position="45"/>
        <end position="65"/>
    </location>
</feature>
<reference evidence="4" key="1">
    <citation type="journal article" date="2019" name="Int. J. Syst. Evol. Microbiol.">
        <title>The Global Catalogue of Microorganisms (GCM) 10K type strain sequencing project: providing services to taxonomists for standard genome sequencing and annotation.</title>
        <authorList>
            <consortium name="The Broad Institute Genomics Platform"/>
            <consortium name="The Broad Institute Genome Sequencing Center for Infectious Disease"/>
            <person name="Wu L."/>
            <person name="Ma J."/>
        </authorList>
    </citation>
    <scope>NUCLEOTIDE SEQUENCE [LARGE SCALE GENOMIC DNA]</scope>
    <source>
        <strain evidence="4">CGMCC 4.7241</strain>
    </source>
</reference>
<dbReference type="EMBL" id="JBHRZH010000039">
    <property type="protein sequence ID" value="MFC3765485.1"/>
    <property type="molecule type" value="Genomic_DNA"/>
</dbReference>
<keyword evidence="4" id="KW-1185">Reference proteome</keyword>
<evidence type="ECO:0000313" key="3">
    <source>
        <dbReference type="EMBL" id="MFC3765485.1"/>
    </source>
</evidence>
<dbReference type="InterPro" id="IPR016566">
    <property type="entry name" value="UCP010219"/>
</dbReference>
<feature type="transmembrane region" description="Helical" evidence="2">
    <location>
        <begin position="132"/>
        <end position="157"/>
    </location>
</feature>
<evidence type="ECO:0000256" key="2">
    <source>
        <dbReference type="SAM" id="Phobius"/>
    </source>
</evidence>
<proteinExistence type="predicted"/>
<dbReference type="Pfam" id="PF11361">
    <property type="entry name" value="DUF3159"/>
    <property type="match status" value="1"/>
</dbReference>
<dbReference type="PIRSF" id="PIRSF010219">
    <property type="entry name" value="UCP010219"/>
    <property type="match status" value="1"/>
</dbReference>
<organism evidence="3 4">
    <name type="scientific">Tenggerimyces flavus</name>
    <dbReference type="NCBI Taxonomy" id="1708749"/>
    <lineage>
        <taxon>Bacteria</taxon>
        <taxon>Bacillati</taxon>
        <taxon>Actinomycetota</taxon>
        <taxon>Actinomycetes</taxon>
        <taxon>Propionibacteriales</taxon>
        <taxon>Nocardioidaceae</taxon>
        <taxon>Tenggerimyces</taxon>
    </lineage>
</organism>
<comment type="caution">
    <text evidence="3">The sequence shown here is derived from an EMBL/GenBank/DDBJ whole genome shotgun (WGS) entry which is preliminary data.</text>
</comment>
<feature type="region of interest" description="Disordered" evidence="1">
    <location>
        <begin position="1"/>
        <end position="32"/>
    </location>
</feature>
<feature type="transmembrane region" description="Helical" evidence="2">
    <location>
        <begin position="169"/>
        <end position="191"/>
    </location>
</feature>
<keyword evidence="2" id="KW-0812">Transmembrane</keyword>
<accession>A0ABV7YJF0</accession>